<dbReference type="EMBL" id="JACHHX010000004">
    <property type="protein sequence ID" value="MBB5014854.1"/>
    <property type="molecule type" value="Genomic_DNA"/>
</dbReference>
<proteinExistence type="inferred from homology"/>
<reference evidence="3 4" key="1">
    <citation type="submission" date="2020-08" db="EMBL/GenBank/DDBJ databases">
        <title>Genomic Encyclopedia of Type Strains, Phase IV (KMG-IV): sequencing the most valuable type-strain genomes for metagenomic binning, comparative biology and taxonomic classification.</title>
        <authorList>
            <person name="Goeker M."/>
        </authorList>
    </citation>
    <scope>NUCLEOTIDE SEQUENCE [LARGE SCALE GENOMIC DNA]</scope>
    <source>
        <strain evidence="3 4">DSM 25897</strain>
    </source>
</reference>
<evidence type="ECO:0000256" key="1">
    <source>
        <dbReference type="ARBA" id="ARBA00007198"/>
    </source>
</evidence>
<dbReference type="SUPFAM" id="SSF52833">
    <property type="entry name" value="Thioredoxin-like"/>
    <property type="match status" value="1"/>
</dbReference>
<gene>
    <name evidence="3" type="ORF">HNQ58_000731</name>
</gene>
<dbReference type="PANTHER" id="PTHR30041:SF8">
    <property type="entry name" value="PROTEIN YFFB"/>
    <property type="match status" value="1"/>
</dbReference>
<organism evidence="3 4">
    <name type="scientific">Rehaibacterium terrae</name>
    <dbReference type="NCBI Taxonomy" id="1341696"/>
    <lineage>
        <taxon>Bacteria</taxon>
        <taxon>Pseudomonadati</taxon>
        <taxon>Pseudomonadota</taxon>
        <taxon>Gammaproteobacteria</taxon>
        <taxon>Lysobacterales</taxon>
        <taxon>Lysobacteraceae</taxon>
        <taxon>Rehaibacterium</taxon>
    </lineage>
</organism>
<keyword evidence="4" id="KW-1185">Reference proteome</keyword>
<comment type="caution">
    <text evidence="3">The sequence shown here is derived from an EMBL/GenBank/DDBJ whole genome shotgun (WGS) entry which is preliminary data.</text>
</comment>
<dbReference type="InterPro" id="IPR006504">
    <property type="entry name" value="Tscrpt_reg_Spx/MgsR"/>
</dbReference>
<dbReference type="PANTHER" id="PTHR30041">
    <property type="entry name" value="ARSENATE REDUCTASE"/>
    <property type="match status" value="1"/>
</dbReference>
<dbReference type="AlphaFoldDB" id="A0A7W8DDD5"/>
<dbReference type="NCBIfam" id="TIGR01617">
    <property type="entry name" value="arsC_related"/>
    <property type="match status" value="1"/>
</dbReference>
<evidence type="ECO:0000256" key="2">
    <source>
        <dbReference type="PROSITE-ProRule" id="PRU01282"/>
    </source>
</evidence>
<dbReference type="InterPro" id="IPR036249">
    <property type="entry name" value="Thioredoxin-like_sf"/>
</dbReference>
<dbReference type="RefSeq" id="WP_183947434.1">
    <property type="nucleotide sequence ID" value="NZ_JACHHX010000004.1"/>
</dbReference>
<dbReference type="Proteomes" id="UP000519004">
    <property type="component" value="Unassembled WGS sequence"/>
</dbReference>
<dbReference type="InterPro" id="IPR006660">
    <property type="entry name" value="Arsenate_reductase-like"/>
</dbReference>
<accession>A0A7W8DDD5</accession>
<evidence type="ECO:0000313" key="4">
    <source>
        <dbReference type="Proteomes" id="UP000519004"/>
    </source>
</evidence>
<comment type="similarity">
    <text evidence="1 2">Belongs to the ArsC family.</text>
</comment>
<protein>
    <submittedName>
        <fullName evidence="3">Spx/MgsR family transcriptional regulator</fullName>
    </submittedName>
</protein>
<dbReference type="Gene3D" id="3.40.30.10">
    <property type="entry name" value="Glutaredoxin"/>
    <property type="match status" value="1"/>
</dbReference>
<dbReference type="PROSITE" id="PS51353">
    <property type="entry name" value="ARSC"/>
    <property type="match status" value="1"/>
</dbReference>
<name>A0A7W8DDD5_9GAMM</name>
<evidence type="ECO:0000313" key="3">
    <source>
        <dbReference type="EMBL" id="MBB5014854.1"/>
    </source>
</evidence>
<dbReference type="Pfam" id="PF03960">
    <property type="entry name" value="ArsC"/>
    <property type="match status" value="1"/>
</dbReference>
<sequence length="126" mass="14369">MADVTVYGLDKCDTCRKARNWLDRFGIAYRFVDYREQRVAPDTLKAWARQLGGWDKLINRASTTWRALPEARKSPGSDPEWTLLLKEYPALVKRPVLVTADGTVSVGFTDKAWKLRFGLQADHAGR</sequence>